<proteinExistence type="predicted"/>
<keyword evidence="1" id="KW-0812">Transmembrane</keyword>
<reference evidence="2 3" key="1">
    <citation type="submission" date="2015-12" db="EMBL/GenBank/DDBJ databases">
        <title>Draft genome sequence of Acidibacillus ferrooxidans ITV001, isolated from a chalcopyrite acid mine drainage site in Brazil.</title>
        <authorList>
            <person name="Dall'Agnol H."/>
            <person name="Nancucheo I."/>
            <person name="Johnson B."/>
            <person name="Oliveira R."/>
            <person name="Leite L."/>
            <person name="Pylro V."/>
            <person name="Nunes G.L."/>
            <person name="Tzotzos G."/>
            <person name="Fernandes G.R."/>
            <person name="Dutra J."/>
            <person name="Orellana S.C."/>
            <person name="Oliveira G."/>
        </authorList>
    </citation>
    <scope>NUCLEOTIDE SEQUENCE [LARGE SCALE GENOMIC DNA]</scope>
    <source>
        <strain evidence="3">ITV01</strain>
    </source>
</reference>
<feature type="transmembrane region" description="Helical" evidence="1">
    <location>
        <begin position="186"/>
        <end position="204"/>
    </location>
</feature>
<feature type="transmembrane region" description="Helical" evidence="1">
    <location>
        <begin position="21"/>
        <end position="40"/>
    </location>
</feature>
<organism evidence="2 3">
    <name type="scientific">Ferroacidibacillus organovorans</name>
    <dbReference type="NCBI Taxonomy" id="1765683"/>
    <lineage>
        <taxon>Bacteria</taxon>
        <taxon>Bacillati</taxon>
        <taxon>Bacillota</taxon>
        <taxon>Bacilli</taxon>
        <taxon>Bacillales</taxon>
        <taxon>Alicyclobacillaceae</taxon>
        <taxon>Ferroacidibacillus</taxon>
    </lineage>
</organism>
<dbReference type="EMBL" id="LPVJ01000070">
    <property type="protein sequence ID" value="KUO94880.1"/>
    <property type="molecule type" value="Genomic_DNA"/>
</dbReference>
<keyword evidence="3" id="KW-1185">Reference proteome</keyword>
<feature type="transmembrane region" description="Helical" evidence="1">
    <location>
        <begin position="52"/>
        <end position="73"/>
    </location>
</feature>
<feature type="transmembrane region" description="Helical" evidence="1">
    <location>
        <begin position="210"/>
        <end position="233"/>
    </location>
</feature>
<comment type="caution">
    <text evidence="2">The sequence shown here is derived from an EMBL/GenBank/DDBJ whole genome shotgun (WGS) entry which is preliminary data.</text>
</comment>
<keyword evidence="1" id="KW-1133">Transmembrane helix</keyword>
<evidence type="ECO:0008006" key="4">
    <source>
        <dbReference type="Google" id="ProtNLM"/>
    </source>
</evidence>
<dbReference type="OrthoDB" id="2587797at2"/>
<dbReference type="AlphaFoldDB" id="A0A117SX54"/>
<feature type="transmembrane region" description="Helical" evidence="1">
    <location>
        <begin position="118"/>
        <end position="138"/>
    </location>
</feature>
<protein>
    <recommendedName>
        <fullName evidence="4">YhfC family intramembrane metalloprotease</fullName>
    </recommendedName>
</protein>
<accession>A0A117SX54</accession>
<dbReference type="Proteomes" id="UP000053557">
    <property type="component" value="Unassembled WGS sequence"/>
</dbReference>
<name>A0A117SX54_9BACL</name>
<keyword evidence="1" id="KW-0472">Membrane</keyword>
<evidence type="ECO:0000256" key="1">
    <source>
        <dbReference type="SAM" id="Phobius"/>
    </source>
</evidence>
<feature type="transmembrane region" description="Helical" evidence="1">
    <location>
        <begin position="94"/>
        <end position="112"/>
    </location>
</feature>
<dbReference type="RefSeq" id="WP_067719764.1">
    <property type="nucleotide sequence ID" value="NZ_LPVJ01000070.1"/>
</dbReference>
<sequence>MTENRGTAPFSNVDDRRIIRGFYRTIPLYILVPIGFALTFEAMHQSMQWIPFAAGALGWFVALMLRGPIALAIKKAPKNRAVMMMGSVSGPFEELVRLFVLLFLGVGFSSALSIGQGWAAIEVLFTIINGMVIVTVIGRNDEKSIQVKELLESTGNLNQSPLLGIWERIFASAFHIGSTLLLARHLWMVVLLAPIHSILNLAAVNIAKKYAIMAEVFIAIIGTIVLFAGITLFGF</sequence>
<evidence type="ECO:0000313" key="3">
    <source>
        <dbReference type="Proteomes" id="UP000053557"/>
    </source>
</evidence>
<gene>
    <name evidence="2" type="ORF">ATW55_10275</name>
</gene>
<evidence type="ECO:0000313" key="2">
    <source>
        <dbReference type="EMBL" id="KUO94880.1"/>
    </source>
</evidence>